<keyword evidence="16" id="KW-0411">Iron-sulfur</keyword>
<evidence type="ECO:0000256" key="19">
    <source>
        <dbReference type="SAM" id="Phobius"/>
    </source>
</evidence>
<evidence type="ECO:0000256" key="18">
    <source>
        <dbReference type="ARBA" id="ARBA00030800"/>
    </source>
</evidence>
<keyword evidence="12" id="KW-0418">Kinase</keyword>
<keyword evidence="19" id="KW-1133">Transmembrane helix</keyword>
<dbReference type="Gene3D" id="3.30.565.10">
    <property type="entry name" value="Histidine kinase-like ATPase, C-terminal domain"/>
    <property type="match status" value="1"/>
</dbReference>
<dbReference type="GO" id="GO:0005737">
    <property type="term" value="C:cytoplasm"/>
    <property type="evidence" value="ECO:0007669"/>
    <property type="project" value="UniProtKB-SubCell"/>
</dbReference>
<dbReference type="GO" id="GO:0051539">
    <property type="term" value="F:4 iron, 4 sulfur cluster binding"/>
    <property type="evidence" value="ECO:0007669"/>
    <property type="project" value="UniProtKB-KW"/>
</dbReference>
<name>A0A0R3MEI6_9BRAD</name>
<dbReference type="GO" id="GO:0000155">
    <property type="term" value="F:phosphorelay sensor kinase activity"/>
    <property type="evidence" value="ECO:0007669"/>
    <property type="project" value="InterPro"/>
</dbReference>
<dbReference type="SMART" id="SM00387">
    <property type="entry name" value="HATPase_c"/>
    <property type="match status" value="1"/>
</dbReference>
<evidence type="ECO:0000256" key="9">
    <source>
        <dbReference type="ARBA" id="ARBA00022679"/>
    </source>
</evidence>
<feature type="domain" description="Histidine kinase" evidence="20">
    <location>
        <begin position="590"/>
        <end position="686"/>
    </location>
</feature>
<dbReference type="GO" id="GO:0046983">
    <property type="term" value="F:protein dimerization activity"/>
    <property type="evidence" value="ECO:0007669"/>
    <property type="project" value="InterPro"/>
</dbReference>
<dbReference type="InterPro" id="IPR050482">
    <property type="entry name" value="Sensor_HK_TwoCompSys"/>
</dbReference>
<dbReference type="EC" id="2.7.13.3" evidence="4"/>
<evidence type="ECO:0000256" key="4">
    <source>
        <dbReference type="ARBA" id="ARBA00012438"/>
    </source>
</evidence>
<organism evidence="21 22">
    <name type="scientific">Bradyrhizobium lablabi</name>
    <dbReference type="NCBI Taxonomy" id="722472"/>
    <lineage>
        <taxon>Bacteria</taxon>
        <taxon>Pseudomonadati</taxon>
        <taxon>Pseudomonadota</taxon>
        <taxon>Alphaproteobacteria</taxon>
        <taxon>Hyphomicrobiales</taxon>
        <taxon>Nitrobacteraceae</taxon>
        <taxon>Bradyrhizobium</taxon>
    </lineage>
</organism>
<dbReference type="AlphaFoldDB" id="A0A0R3MEI6"/>
<comment type="subcellular location">
    <subcellularLocation>
        <location evidence="3">Cytoplasm</location>
    </subcellularLocation>
</comment>
<evidence type="ECO:0000256" key="1">
    <source>
        <dbReference type="ARBA" id="ARBA00000085"/>
    </source>
</evidence>
<evidence type="ECO:0000259" key="20">
    <source>
        <dbReference type="PROSITE" id="PS50109"/>
    </source>
</evidence>
<evidence type="ECO:0000256" key="8">
    <source>
        <dbReference type="ARBA" id="ARBA00022553"/>
    </source>
</evidence>
<keyword evidence="15" id="KW-0902">Two-component regulatory system</keyword>
<keyword evidence="19" id="KW-0812">Transmembrane</keyword>
<dbReference type="InterPro" id="IPR035965">
    <property type="entry name" value="PAS-like_dom_sf"/>
</dbReference>
<dbReference type="InterPro" id="IPR036890">
    <property type="entry name" value="HATPase_C_sf"/>
</dbReference>
<sequence>MRAAVITELGNRISPGLSRPKEGVWLFTALVLTAAIPVLLLGGWMAYITADQERSYAREAATEALTQVAHRIEGEISREIQVAETLASSAALDRDNLQNFYLEATRIVAARPLWETAALTKPDKEQVLNVLRPLGAPLGPVTDTDSFNAVVRTRKPFLGGLGPYQAAIGKQLVSLRVPVIRDDELRYVLTIGLLPDQIGTILGQAGLPAGWAGTVIDAKEKIVARTPDMKVGRTGATTPAVQEAMARGSNSPRTQTREGVDVETVHRVLAGTNGWSVHVGVPVSELNAPVSRSLRLLFGGTAASVGLAIALGLVIAREIAQRRRLEALQSAAALLDSEKRGALAIDAAELGTWRWDLSANEFSGCNRFCALLGLAGARSGETRWSADRILALVQPGHRTALTSFATDCIESGRSNSVEFAFQSDDRSEHWLRAAGRAEGPAHRRHVIHGVLADIDILKRAEAERSHLLRRLASAQEEEQRRISRELHDQIGQTVTGLSLGLKALEQGLAKGGHGEAATEQLRWLEQLAAQIGRDIHRTASDLRPTAIDDLGTFKAIEAYVAEWQERYGVRVDIQTFGRDNSLPPDVAAVLYRLVQEGLTNVLKHASASKVSIVLEKKPEGLALVIEDDGIGFDPETVCRLASGSGRTSGLGLSGMKERVALLGGSIAIEASQGKGSTIFVQIPLEASEAVG</sequence>
<comment type="cofactor">
    <cofactor evidence="2">
        <name>[4Fe-4S] cluster</name>
        <dbReference type="ChEBI" id="CHEBI:49883"/>
    </cofactor>
</comment>
<keyword evidence="11" id="KW-0547">Nucleotide-binding</keyword>
<keyword evidence="6" id="KW-0004">4Fe-4S</keyword>
<dbReference type="Pfam" id="PF07730">
    <property type="entry name" value="HisKA_3"/>
    <property type="match status" value="1"/>
</dbReference>
<dbReference type="Pfam" id="PF02518">
    <property type="entry name" value="HATPase_c"/>
    <property type="match status" value="1"/>
</dbReference>
<dbReference type="PANTHER" id="PTHR24421">
    <property type="entry name" value="NITRATE/NITRITE SENSOR PROTEIN NARX-RELATED"/>
    <property type="match status" value="1"/>
</dbReference>
<dbReference type="EMBL" id="LLYB01000131">
    <property type="protein sequence ID" value="KRR16045.1"/>
    <property type="molecule type" value="Genomic_DNA"/>
</dbReference>
<evidence type="ECO:0000256" key="6">
    <source>
        <dbReference type="ARBA" id="ARBA00022485"/>
    </source>
</evidence>
<dbReference type="Gene3D" id="3.30.450.20">
    <property type="entry name" value="PAS domain"/>
    <property type="match status" value="1"/>
</dbReference>
<dbReference type="SUPFAM" id="SSF55874">
    <property type="entry name" value="ATPase domain of HSP90 chaperone/DNA topoisomerase II/histidine kinase"/>
    <property type="match status" value="1"/>
</dbReference>
<evidence type="ECO:0000256" key="2">
    <source>
        <dbReference type="ARBA" id="ARBA00001966"/>
    </source>
</evidence>
<evidence type="ECO:0000256" key="10">
    <source>
        <dbReference type="ARBA" id="ARBA00022723"/>
    </source>
</evidence>
<protein>
    <recommendedName>
        <fullName evidence="5">Oxygen sensor histidine kinase NreB</fullName>
        <ecNumber evidence="4">2.7.13.3</ecNumber>
    </recommendedName>
    <alternativeName>
        <fullName evidence="18">Nitrogen regulation protein B</fullName>
    </alternativeName>
</protein>
<dbReference type="InterPro" id="IPR003594">
    <property type="entry name" value="HATPase_dom"/>
</dbReference>
<feature type="transmembrane region" description="Helical" evidence="19">
    <location>
        <begin position="24"/>
        <end position="48"/>
    </location>
</feature>
<dbReference type="InterPro" id="IPR005467">
    <property type="entry name" value="His_kinase_dom"/>
</dbReference>
<gene>
    <name evidence="21" type="ORF">CQ14_23630</name>
</gene>
<dbReference type="GO" id="GO:0046872">
    <property type="term" value="F:metal ion binding"/>
    <property type="evidence" value="ECO:0007669"/>
    <property type="project" value="UniProtKB-KW"/>
</dbReference>
<keyword evidence="7" id="KW-0963">Cytoplasm</keyword>
<evidence type="ECO:0000256" key="17">
    <source>
        <dbReference type="ARBA" id="ARBA00024827"/>
    </source>
</evidence>
<dbReference type="PANTHER" id="PTHR24421:SF10">
    <property type="entry name" value="NITRATE_NITRITE SENSOR PROTEIN NARQ"/>
    <property type="match status" value="1"/>
</dbReference>
<keyword evidence="10" id="KW-0479">Metal-binding</keyword>
<dbReference type="PROSITE" id="PS50109">
    <property type="entry name" value="HIS_KIN"/>
    <property type="match status" value="1"/>
</dbReference>
<keyword evidence="19" id="KW-0472">Membrane</keyword>
<evidence type="ECO:0000313" key="21">
    <source>
        <dbReference type="EMBL" id="KRR16045.1"/>
    </source>
</evidence>
<dbReference type="OrthoDB" id="9778496at2"/>
<keyword evidence="13" id="KW-0067">ATP-binding</keyword>
<evidence type="ECO:0000256" key="5">
    <source>
        <dbReference type="ARBA" id="ARBA00017322"/>
    </source>
</evidence>
<evidence type="ECO:0000256" key="12">
    <source>
        <dbReference type="ARBA" id="ARBA00022777"/>
    </source>
</evidence>
<dbReference type="RefSeq" id="WP_057862982.1">
    <property type="nucleotide sequence ID" value="NZ_LLYB01000131.1"/>
</dbReference>
<proteinExistence type="predicted"/>
<accession>A0A0R3MEI6</accession>
<dbReference type="GO" id="GO:0016020">
    <property type="term" value="C:membrane"/>
    <property type="evidence" value="ECO:0007669"/>
    <property type="project" value="InterPro"/>
</dbReference>
<evidence type="ECO:0000256" key="16">
    <source>
        <dbReference type="ARBA" id="ARBA00023014"/>
    </source>
</evidence>
<dbReference type="Gene3D" id="1.20.5.1930">
    <property type="match status" value="1"/>
</dbReference>
<dbReference type="PRINTS" id="PR00344">
    <property type="entry name" value="BCTRLSENSOR"/>
</dbReference>
<evidence type="ECO:0000256" key="14">
    <source>
        <dbReference type="ARBA" id="ARBA00023004"/>
    </source>
</evidence>
<comment type="caution">
    <text evidence="21">The sequence shown here is derived from an EMBL/GenBank/DDBJ whole genome shotgun (WGS) entry which is preliminary data.</text>
</comment>
<comment type="catalytic activity">
    <reaction evidence="1">
        <text>ATP + protein L-histidine = ADP + protein N-phospho-L-histidine.</text>
        <dbReference type="EC" id="2.7.13.3"/>
    </reaction>
</comment>
<dbReference type="Proteomes" id="UP000051660">
    <property type="component" value="Unassembled WGS sequence"/>
</dbReference>
<evidence type="ECO:0000313" key="22">
    <source>
        <dbReference type="Proteomes" id="UP000051660"/>
    </source>
</evidence>
<dbReference type="InterPro" id="IPR004358">
    <property type="entry name" value="Sig_transdc_His_kin-like_C"/>
</dbReference>
<evidence type="ECO:0000256" key="13">
    <source>
        <dbReference type="ARBA" id="ARBA00022840"/>
    </source>
</evidence>
<evidence type="ECO:0000256" key="7">
    <source>
        <dbReference type="ARBA" id="ARBA00022490"/>
    </source>
</evidence>
<dbReference type="GO" id="GO:0005524">
    <property type="term" value="F:ATP binding"/>
    <property type="evidence" value="ECO:0007669"/>
    <property type="project" value="UniProtKB-KW"/>
</dbReference>
<keyword evidence="9" id="KW-0808">Transferase</keyword>
<keyword evidence="8" id="KW-0597">Phosphoprotein</keyword>
<feature type="transmembrane region" description="Helical" evidence="19">
    <location>
        <begin position="296"/>
        <end position="316"/>
    </location>
</feature>
<keyword evidence="14" id="KW-0408">Iron</keyword>
<comment type="function">
    <text evidence="17">Member of the two-component regulatory system NreB/NreC involved in the control of dissimilatory nitrate/nitrite reduction in response to oxygen. NreB functions as a direct oxygen sensor histidine kinase which is autophosphorylated, in the absence of oxygen, probably at the conserved histidine residue, and transfers its phosphate group probably to a conserved aspartate residue of NreC. NreB/NreC activates the expression of the nitrate (narGHJI) and nitrite (nir) reductase operons, as well as the putative nitrate transporter gene narT.</text>
</comment>
<dbReference type="CDD" id="cd16917">
    <property type="entry name" value="HATPase_UhpB-NarQ-NarX-like"/>
    <property type="match status" value="1"/>
</dbReference>
<dbReference type="SUPFAM" id="SSF55785">
    <property type="entry name" value="PYP-like sensor domain (PAS domain)"/>
    <property type="match status" value="1"/>
</dbReference>
<reference evidence="21 22" key="1">
    <citation type="submission" date="2014-03" db="EMBL/GenBank/DDBJ databases">
        <title>Bradyrhizobium valentinum sp. nov., isolated from effective nodules of Lupinus mariae-josephae, a lupine endemic of basic-lime soils in Eastern Spain.</title>
        <authorList>
            <person name="Duran D."/>
            <person name="Rey L."/>
            <person name="Navarro A."/>
            <person name="Busquets A."/>
            <person name="Imperial J."/>
            <person name="Ruiz-Argueso T."/>
        </authorList>
    </citation>
    <scope>NUCLEOTIDE SEQUENCE [LARGE SCALE GENOMIC DNA]</scope>
    <source>
        <strain evidence="21 22">CCBAU 23086</strain>
    </source>
</reference>
<evidence type="ECO:0000256" key="3">
    <source>
        <dbReference type="ARBA" id="ARBA00004496"/>
    </source>
</evidence>
<evidence type="ECO:0000256" key="11">
    <source>
        <dbReference type="ARBA" id="ARBA00022741"/>
    </source>
</evidence>
<evidence type="ECO:0000256" key="15">
    <source>
        <dbReference type="ARBA" id="ARBA00023012"/>
    </source>
</evidence>
<dbReference type="InterPro" id="IPR011712">
    <property type="entry name" value="Sig_transdc_His_kin_sub3_dim/P"/>
</dbReference>